<evidence type="ECO:0000313" key="4">
    <source>
        <dbReference type="EMBL" id="NUZ04278.1"/>
    </source>
</evidence>
<dbReference type="SUPFAM" id="SSF49879">
    <property type="entry name" value="SMAD/FHA domain"/>
    <property type="match status" value="1"/>
</dbReference>
<evidence type="ECO:0000256" key="2">
    <source>
        <dbReference type="SAM" id="Phobius"/>
    </source>
</evidence>
<keyword evidence="5" id="KW-1185">Reference proteome</keyword>
<keyword evidence="2" id="KW-1133">Transmembrane helix</keyword>
<feature type="region of interest" description="Disordered" evidence="1">
    <location>
        <begin position="354"/>
        <end position="373"/>
    </location>
</feature>
<keyword evidence="2" id="KW-0812">Transmembrane</keyword>
<dbReference type="Gene3D" id="2.60.200.20">
    <property type="match status" value="1"/>
</dbReference>
<feature type="transmembrane region" description="Helical" evidence="2">
    <location>
        <begin position="166"/>
        <end position="187"/>
    </location>
</feature>
<dbReference type="EMBL" id="JABWMJ010000001">
    <property type="protein sequence ID" value="NUZ04278.1"/>
    <property type="molecule type" value="Genomic_DNA"/>
</dbReference>
<dbReference type="PROSITE" id="PS50006">
    <property type="entry name" value="FHA_DOMAIN"/>
    <property type="match status" value="1"/>
</dbReference>
<protein>
    <submittedName>
        <fullName evidence="4">FHA domain-containing protein</fullName>
    </submittedName>
</protein>
<feature type="transmembrane region" description="Helical" evidence="2">
    <location>
        <begin position="199"/>
        <end position="217"/>
    </location>
</feature>
<feature type="domain" description="FHA" evidence="3">
    <location>
        <begin position="67"/>
        <end position="116"/>
    </location>
</feature>
<evidence type="ECO:0000259" key="3">
    <source>
        <dbReference type="PROSITE" id="PS50006"/>
    </source>
</evidence>
<gene>
    <name evidence="4" type="ORF">HQN59_00745</name>
</gene>
<dbReference type="InterPro" id="IPR008984">
    <property type="entry name" value="SMAD_FHA_dom_sf"/>
</dbReference>
<sequence length="373" mass="39599">MEPLNRSASPEAPIDLGTASVPGDAGAPALDPATPAHAATPTLPALVEALDRDGQVRQAWHVTRWPLAIGRALDNDVVLTDPHVAAHHVALDARRGTLVVDAGETRNGVVVGDRRVRGGERAELAAPTADVELTVGRTHLRLRLPGTALAPEQLISLVAAREPRRLTSVLLALLLLGGVGFGTWLASDPVGFERALGNTLITSLGGAAIWCAAWALLSKTITRQSHLGWHVRVFLIASLAFMVASVLPPLVAFAFSWPAVSNYDFVLVYLIGATAVYFHLLAIEPARARVMRGVAITGALVGIGLAIWSNLQRTDRAGDELYMNHLFPPSFRVAPAHSVDAFIDGMRPLQGDLERRAAEPVGAGDPEPANDDE</sequence>
<evidence type="ECO:0000313" key="5">
    <source>
        <dbReference type="Proteomes" id="UP000529637"/>
    </source>
</evidence>
<dbReference type="Proteomes" id="UP000529637">
    <property type="component" value="Unassembled WGS sequence"/>
</dbReference>
<feature type="transmembrane region" description="Helical" evidence="2">
    <location>
        <begin position="263"/>
        <end position="283"/>
    </location>
</feature>
<evidence type="ECO:0000256" key="1">
    <source>
        <dbReference type="SAM" id="MobiDB-lite"/>
    </source>
</evidence>
<proteinExistence type="predicted"/>
<reference evidence="4 5" key="1">
    <citation type="submission" date="2020-06" db="EMBL/GenBank/DDBJ databases">
        <title>Schlegella sp. ID0723 isolated from air conditioner.</title>
        <authorList>
            <person name="Kim D.Y."/>
            <person name="Kim D.-U."/>
        </authorList>
    </citation>
    <scope>NUCLEOTIDE SEQUENCE [LARGE SCALE GENOMIC DNA]</scope>
    <source>
        <strain evidence="4 5">ID0723</strain>
    </source>
</reference>
<dbReference type="AlphaFoldDB" id="A0A7Y6TUS2"/>
<dbReference type="InterPro" id="IPR000253">
    <property type="entry name" value="FHA_dom"/>
</dbReference>
<feature type="transmembrane region" description="Helical" evidence="2">
    <location>
        <begin position="290"/>
        <end position="308"/>
    </location>
</feature>
<organism evidence="4 5">
    <name type="scientific">Piscinibacter koreensis</name>
    <dbReference type="NCBI Taxonomy" id="2742824"/>
    <lineage>
        <taxon>Bacteria</taxon>
        <taxon>Pseudomonadati</taxon>
        <taxon>Pseudomonadota</taxon>
        <taxon>Betaproteobacteria</taxon>
        <taxon>Burkholderiales</taxon>
        <taxon>Sphaerotilaceae</taxon>
        <taxon>Piscinibacter</taxon>
    </lineage>
</organism>
<feature type="compositionally biased region" description="Low complexity" evidence="1">
    <location>
        <begin position="22"/>
        <end position="37"/>
    </location>
</feature>
<name>A0A7Y6TUS2_9BURK</name>
<dbReference type="Pfam" id="PF00498">
    <property type="entry name" value="FHA"/>
    <property type="match status" value="1"/>
</dbReference>
<comment type="caution">
    <text evidence="4">The sequence shown here is derived from an EMBL/GenBank/DDBJ whole genome shotgun (WGS) entry which is preliminary data.</text>
</comment>
<dbReference type="CDD" id="cd00060">
    <property type="entry name" value="FHA"/>
    <property type="match status" value="1"/>
</dbReference>
<accession>A0A7Y6TUS2</accession>
<keyword evidence="2" id="KW-0472">Membrane</keyword>
<dbReference type="RefSeq" id="WP_176065111.1">
    <property type="nucleotide sequence ID" value="NZ_JABWMJ010000001.1"/>
</dbReference>
<feature type="region of interest" description="Disordered" evidence="1">
    <location>
        <begin position="1"/>
        <end position="37"/>
    </location>
</feature>
<feature type="transmembrane region" description="Helical" evidence="2">
    <location>
        <begin position="229"/>
        <end position="257"/>
    </location>
</feature>